<gene>
    <name evidence="2" type="ORF">CRG98_006158</name>
</gene>
<name>A0A2I0KYP5_PUNGR</name>
<dbReference type="Proteomes" id="UP000233551">
    <property type="component" value="Unassembled WGS sequence"/>
</dbReference>
<dbReference type="EMBL" id="PGOL01000274">
    <property type="protein sequence ID" value="PKI73450.1"/>
    <property type="molecule type" value="Genomic_DNA"/>
</dbReference>
<evidence type="ECO:0000256" key="1">
    <source>
        <dbReference type="SAM" id="MobiDB-lite"/>
    </source>
</evidence>
<dbReference type="AlphaFoldDB" id="A0A2I0KYP5"/>
<evidence type="ECO:0000313" key="2">
    <source>
        <dbReference type="EMBL" id="PKI73450.1"/>
    </source>
</evidence>
<comment type="caution">
    <text evidence="2">The sequence shown here is derived from an EMBL/GenBank/DDBJ whole genome shotgun (WGS) entry which is preliminary data.</text>
</comment>
<reference evidence="2 3" key="1">
    <citation type="submission" date="2017-11" db="EMBL/GenBank/DDBJ databases">
        <title>De-novo sequencing of pomegranate (Punica granatum L.) genome.</title>
        <authorList>
            <person name="Akparov Z."/>
            <person name="Amiraslanov A."/>
            <person name="Hajiyeva S."/>
            <person name="Abbasov M."/>
            <person name="Kaur K."/>
            <person name="Hamwieh A."/>
            <person name="Solovyev V."/>
            <person name="Salamov A."/>
            <person name="Braich B."/>
            <person name="Kosarev P."/>
            <person name="Mahmoud A."/>
            <person name="Hajiyev E."/>
            <person name="Babayeva S."/>
            <person name="Izzatullayeva V."/>
            <person name="Mammadov A."/>
            <person name="Mammadov A."/>
            <person name="Sharifova S."/>
            <person name="Ojaghi J."/>
            <person name="Eynullazada K."/>
            <person name="Bayramov B."/>
            <person name="Abdulazimova A."/>
            <person name="Shahmuradov I."/>
        </authorList>
    </citation>
    <scope>NUCLEOTIDE SEQUENCE [LARGE SCALE GENOMIC DNA]</scope>
    <source>
        <strain evidence="3">cv. AG2017</strain>
        <tissue evidence="2">Leaf</tissue>
    </source>
</reference>
<proteinExistence type="predicted"/>
<feature type="compositionally biased region" description="Low complexity" evidence="1">
    <location>
        <begin position="236"/>
        <end position="255"/>
    </location>
</feature>
<keyword evidence="3" id="KW-1185">Reference proteome</keyword>
<organism evidence="2 3">
    <name type="scientific">Punica granatum</name>
    <name type="common">Pomegranate</name>
    <dbReference type="NCBI Taxonomy" id="22663"/>
    <lineage>
        <taxon>Eukaryota</taxon>
        <taxon>Viridiplantae</taxon>
        <taxon>Streptophyta</taxon>
        <taxon>Embryophyta</taxon>
        <taxon>Tracheophyta</taxon>
        <taxon>Spermatophyta</taxon>
        <taxon>Magnoliopsida</taxon>
        <taxon>eudicotyledons</taxon>
        <taxon>Gunneridae</taxon>
        <taxon>Pentapetalae</taxon>
        <taxon>rosids</taxon>
        <taxon>malvids</taxon>
        <taxon>Myrtales</taxon>
        <taxon>Lythraceae</taxon>
        <taxon>Punica</taxon>
    </lineage>
</organism>
<protein>
    <submittedName>
        <fullName evidence="2">Uncharacterized protein</fullName>
    </submittedName>
</protein>
<feature type="region of interest" description="Disordered" evidence="1">
    <location>
        <begin position="233"/>
        <end position="255"/>
    </location>
</feature>
<sequence>MDRPTPSLRLDSITPPGQKITRIWRAFRLVDHVFIHLIIGDLAMLVESRVDWTFLRTAIDFYDPQRAVFNFQGTELTTIRDSTRQDERIPVSPADLAFCAHPPVLLISSIFIHHRRPLPLRTYSTCLSLSSVTIPSGDSSWSSSHRHSSYGPLVGTSGPMLIECPTAVGFPLISHLGSTLVLPSRVIGQLGGLQDIPVEADHTAHRIMWADSCCSLPERFLRVREDPTFVPPPQAVPIQTPPLASAPEAESSAQAAMRTELQSIKEERDRLRGEVADTLTELTNQRELQRELSQAQGGYSTNSGVFSTAYDTSFTAPNARRHSTGVFGHSISASSATNGAYLVIQLWRFRAYHCAQRNGQLACSKYGHEYVRTHGPSSRPESGFLKLHSAYGAQANS</sequence>
<accession>A0A2I0KYP5</accession>
<evidence type="ECO:0000313" key="3">
    <source>
        <dbReference type="Proteomes" id="UP000233551"/>
    </source>
</evidence>